<accession>A6TUW1</accession>
<sequence>MKKGGWYASMVQEQRKAENGLWRNKKGCTDMKTKINIEKLQAKDFKRLLSLISFFLLECHWRAVPFVHVY</sequence>
<reference evidence="2" key="1">
    <citation type="journal article" date="2016" name="Genome Announc.">
        <title>Complete genome sequence of Alkaliphilus metalliredigens strain QYMF, an alkaliphilic and metal-reducing bacterium isolated from borax-contaminated leachate ponds.</title>
        <authorList>
            <person name="Hwang C."/>
            <person name="Copeland A."/>
            <person name="Lucas S."/>
            <person name="Lapidus A."/>
            <person name="Barry K."/>
            <person name="Detter J.C."/>
            <person name="Glavina Del Rio T."/>
            <person name="Hammon N."/>
            <person name="Israni S."/>
            <person name="Dalin E."/>
            <person name="Tice H."/>
            <person name="Pitluck S."/>
            <person name="Chertkov O."/>
            <person name="Brettin T."/>
            <person name="Bruce D."/>
            <person name="Han C."/>
            <person name="Schmutz J."/>
            <person name="Larimer F."/>
            <person name="Land M.L."/>
            <person name="Hauser L."/>
            <person name="Kyrpides N."/>
            <person name="Mikhailova N."/>
            <person name="Ye Q."/>
            <person name="Zhou J."/>
            <person name="Richardson P."/>
            <person name="Fields M.W."/>
        </authorList>
    </citation>
    <scope>NUCLEOTIDE SEQUENCE [LARGE SCALE GENOMIC DNA]</scope>
    <source>
        <strain evidence="2">QYMF</strain>
    </source>
</reference>
<keyword evidence="2" id="KW-1185">Reference proteome</keyword>
<protein>
    <submittedName>
        <fullName evidence="1">Uncharacterized protein</fullName>
    </submittedName>
</protein>
<dbReference type="HOGENOM" id="CLU_2748807_0_0_9"/>
<dbReference type="AlphaFoldDB" id="A6TUW1"/>
<evidence type="ECO:0000313" key="2">
    <source>
        <dbReference type="Proteomes" id="UP000001572"/>
    </source>
</evidence>
<dbReference type="STRING" id="293826.Amet_3866"/>
<dbReference type="KEGG" id="amt:Amet_3866"/>
<dbReference type="Proteomes" id="UP000001572">
    <property type="component" value="Chromosome"/>
</dbReference>
<dbReference type="RefSeq" id="WP_012064934.1">
    <property type="nucleotide sequence ID" value="NC_009633.1"/>
</dbReference>
<evidence type="ECO:0000313" key="1">
    <source>
        <dbReference type="EMBL" id="ABR49979.1"/>
    </source>
</evidence>
<name>A6TUW1_ALKMQ</name>
<organism evidence="1 2">
    <name type="scientific">Alkaliphilus metalliredigens (strain QYMF)</name>
    <dbReference type="NCBI Taxonomy" id="293826"/>
    <lineage>
        <taxon>Bacteria</taxon>
        <taxon>Bacillati</taxon>
        <taxon>Bacillota</taxon>
        <taxon>Clostridia</taxon>
        <taxon>Peptostreptococcales</taxon>
        <taxon>Natronincolaceae</taxon>
        <taxon>Alkaliphilus</taxon>
    </lineage>
</organism>
<proteinExistence type="predicted"/>
<gene>
    <name evidence="1" type="ordered locus">Amet_3866</name>
</gene>
<dbReference type="EMBL" id="CP000724">
    <property type="protein sequence ID" value="ABR49979.1"/>
    <property type="molecule type" value="Genomic_DNA"/>
</dbReference>